<dbReference type="Gene3D" id="3.40.50.150">
    <property type="entry name" value="Vaccinia Virus protein VP39"/>
    <property type="match status" value="1"/>
</dbReference>
<dbReference type="Pfam" id="PF08241">
    <property type="entry name" value="Methyltransf_11"/>
    <property type="match status" value="1"/>
</dbReference>
<organism evidence="2 3">
    <name type="scientific">Saprolegnia diclina (strain VS20)</name>
    <dbReference type="NCBI Taxonomy" id="1156394"/>
    <lineage>
        <taxon>Eukaryota</taxon>
        <taxon>Sar</taxon>
        <taxon>Stramenopiles</taxon>
        <taxon>Oomycota</taxon>
        <taxon>Saprolegniomycetes</taxon>
        <taxon>Saprolegniales</taxon>
        <taxon>Saprolegniaceae</taxon>
        <taxon>Saprolegnia</taxon>
    </lineage>
</organism>
<dbReference type="CDD" id="cd02440">
    <property type="entry name" value="AdoMet_MTases"/>
    <property type="match status" value="1"/>
</dbReference>
<dbReference type="VEuPathDB" id="FungiDB:SDRG_13007"/>
<dbReference type="InterPro" id="IPR029063">
    <property type="entry name" value="SAM-dependent_MTases_sf"/>
</dbReference>
<evidence type="ECO:0000313" key="2">
    <source>
        <dbReference type="EMBL" id="EQC29338.1"/>
    </source>
</evidence>
<dbReference type="PANTHER" id="PTHR43861">
    <property type="entry name" value="TRANS-ACONITATE 2-METHYLTRANSFERASE-RELATED"/>
    <property type="match status" value="1"/>
</dbReference>
<dbReference type="OMA" id="TNMHSEM"/>
<dbReference type="OrthoDB" id="66144at2759"/>
<dbReference type="GeneID" id="19953734"/>
<feature type="domain" description="Methyltransferase type 11" evidence="1">
    <location>
        <begin position="44"/>
        <end position="141"/>
    </location>
</feature>
<keyword evidence="3" id="KW-1185">Reference proteome</keyword>
<evidence type="ECO:0000313" key="3">
    <source>
        <dbReference type="Proteomes" id="UP000030762"/>
    </source>
</evidence>
<sequence length="215" mass="23909">MNVQAAYSQWATIYDTNANKTRDLETLVGQRFLLEEQMTFEHVLELGCGTGKNSTWLAPATRRLTSVDLTASMLAVARTKVPASHVQFLQGDLLAPSWDAFASPSSVDVVTFSLVLEHIEHLDPIFGKVNHVLRPGGLVYIGELHPFKQYAGTKACFETEDGTKQIVSAFTHHVSDFVSAAQACGWTVERLGEFFDNDDRRTVPRILGLLFRKPQ</sequence>
<dbReference type="SUPFAM" id="SSF53335">
    <property type="entry name" value="S-adenosyl-L-methionine-dependent methyltransferases"/>
    <property type="match status" value="1"/>
</dbReference>
<accession>T0RAW6</accession>
<protein>
    <recommendedName>
        <fullName evidence="1">Methyltransferase type 11 domain-containing protein</fullName>
    </recommendedName>
</protein>
<reference evidence="2 3" key="1">
    <citation type="submission" date="2012-04" db="EMBL/GenBank/DDBJ databases">
        <title>The Genome Sequence of Saprolegnia declina VS20.</title>
        <authorList>
            <consortium name="The Broad Institute Genome Sequencing Platform"/>
            <person name="Russ C."/>
            <person name="Nusbaum C."/>
            <person name="Tyler B."/>
            <person name="van West P."/>
            <person name="Dieguez-Uribeondo J."/>
            <person name="de Bruijn I."/>
            <person name="Tripathy S."/>
            <person name="Jiang R."/>
            <person name="Young S.K."/>
            <person name="Zeng Q."/>
            <person name="Gargeya S."/>
            <person name="Fitzgerald M."/>
            <person name="Haas B."/>
            <person name="Abouelleil A."/>
            <person name="Alvarado L."/>
            <person name="Arachchi H.M."/>
            <person name="Berlin A."/>
            <person name="Chapman S.B."/>
            <person name="Goldberg J."/>
            <person name="Griggs A."/>
            <person name="Gujja S."/>
            <person name="Hansen M."/>
            <person name="Howarth C."/>
            <person name="Imamovic A."/>
            <person name="Larimer J."/>
            <person name="McCowen C."/>
            <person name="Montmayeur A."/>
            <person name="Murphy C."/>
            <person name="Neiman D."/>
            <person name="Pearson M."/>
            <person name="Priest M."/>
            <person name="Roberts A."/>
            <person name="Saif S."/>
            <person name="Shea T."/>
            <person name="Sisk P."/>
            <person name="Sykes S."/>
            <person name="Wortman J."/>
            <person name="Nusbaum C."/>
            <person name="Birren B."/>
        </authorList>
    </citation>
    <scope>NUCLEOTIDE SEQUENCE [LARGE SCALE GENOMIC DNA]</scope>
    <source>
        <strain evidence="2 3">VS20</strain>
    </source>
</reference>
<dbReference type="EMBL" id="JH767185">
    <property type="protein sequence ID" value="EQC29338.1"/>
    <property type="molecule type" value="Genomic_DNA"/>
</dbReference>
<dbReference type="AlphaFoldDB" id="T0RAW6"/>
<dbReference type="Proteomes" id="UP000030762">
    <property type="component" value="Unassembled WGS sequence"/>
</dbReference>
<gene>
    <name evidence="2" type="ORF">SDRG_13007</name>
</gene>
<proteinExistence type="predicted"/>
<name>T0RAW6_SAPDV</name>
<dbReference type="InParanoid" id="T0RAW6"/>
<dbReference type="InterPro" id="IPR013216">
    <property type="entry name" value="Methyltransf_11"/>
</dbReference>
<dbReference type="STRING" id="1156394.T0RAW6"/>
<evidence type="ECO:0000259" key="1">
    <source>
        <dbReference type="Pfam" id="PF08241"/>
    </source>
</evidence>
<dbReference type="PANTHER" id="PTHR43861:SF1">
    <property type="entry name" value="TRANS-ACONITATE 2-METHYLTRANSFERASE"/>
    <property type="match status" value="1"/>
</dbReference>
<dbReference type="GO" id="GO:0008757">
    <property type="term" value="F:S-adenosylmethionine-dependent methyltransferase activity"/>
    <property type="evidence" value="ECO:0007669"/>
    <property type="project" value="InterPro"/>
</dbReference>
<dbReference type="RefSeq" id="XP_008617312.1">
    <property type="nucleotide sequence ID" value="XM_008619090.1"/>
</dbReference>